<dbReference type="GO" id="GO:0016020">
    <property type="term" value="C:membrane"/>
    <property type="evidence" value="ECO:0007669"/>
    <property type="project" value="UniProtKB-SubCell"/>
</dbReference>
<dbReference type="PANTHER" id="PTHR37422:SF23">
    <property type="entry name" value="TEICHURONIC ACID BIOSYNTHESIS PROTEIN TUAE"/>
    <property type="match status" value="1"/>
</dbReference>
<feature type="transmembrane region" description="Helical" evidence="5">
    <location>
        <begin position="373"/>
        <end position="394"/>
    </location>
</feature>
<name>A0A4U1L5N3_9SPHN</name>
<keyword evidence="7" id="KW-0436">Ligase</keyword>
<dbReference type="Proteomes" id="UP000309138">
    <property type="component" value="Unassembled WGS sequence"/>
</dbReference>
<evidence type="ECO:0000259" key="6">
    <source>
        <dbReference type="Pfam" id="PF04932"/>
    </source>
</evidence>
<dbReference type="EMBL" id="SWKR01000002">
    <property type="protein sequence ID" value="TKD51874.1"/>
    <property type="molecule type" value="Genomic_DNA"/>
</dbReference>
<dbReference type="GO" id="GO:0016874">
    <property type="term" value="F:ligase activity"/>
    <property type="evidence" value="ECO:0007669"/>
    <property type="project" value="UniProtKB-KW"/>
</dbReference>
<dbReference type="AlphaFoldDB" id="A0A4U1L5N3"/>
<feature type="transmembrane region" description="Helical" evidence="5">
    <location>
        <begin position="194"/>
        <end position="213"/>
    </location>
</feature>
<gene>
    <name evidence="7" type="ORF">FBR43_14830</name>
</gene>
<evidence type="ECO:0000256" key="2">
    <source>
        <dbReference type="ARBA" id="ARBA00022692"/>
    </source>
</evidence>
<evidence type="ECO:0000256" key="3">
    <source>
        <dbReference type="ARBA" id="ARBA00022989"/>
    </source>
</evidence>
<dbReference type="InterPro" id="IPR051533">
    <property type="entry name" value="WaaL-like"/>
</dbReference>
<dbReference type="InterPro" id="IPR007016">
    <property type="entry name" value="O-antigen_ligase-rel_domated"/>
</dbReference>
<proteinExistence type="predicted"/>
<feature type="domain" description="O-antigen ligase-related" evidence="6">
    <location>
        <begin position="228"/>
        <end position="379"/>
    </location>
</feature>
<evidence type="ECO:0000256" key="4">
    <source>
        <dbReference type="ARBA" id="ARBA00023136"/>
    </source>
</evidence>
<dbReference type="OrthoDB" id="7628239at2"/>
<evidence type="ECO:0000256" key="1">
    <source>
        <dbReference type="ARBA" id="ARBA00004141"/>
    </source>
</evidence>
<accession>A0A4U1L5N3</accession>
<evidence type="ECO:0000256" key="5">
    <source>
        <dbReference type="SAM" id="Phobius"/>
    </source>
</evidence>
<keyword evidence="2 5" id="KW-0812">Transmembrane</keyword>
<feature type="transmembrane region" description="Helical" evidence="5">
    <location>
        <begin position="73"/>
        <end position="94"/>
    </location>
</feature>
<feature type="transmembrane region" description="Helical" evidence="5">
    <location>
        <begin position="220"/>
        <end position="237"/>
    </location>
</feature>
<evidence type="ECO:0000313" key="7">
    <source>
        <dbReference type="EMBL" id="TKD51874.1"/>
    </source>
</evidence>
<comment type="subcellular location">
    <subcellularLocation>
        <location evidence="1">Membrane</location>
        <topology evidence="1">Multi-pass membrane protein</topology>
    </subcellularLocation>
</comment>
<comment type="caution">
    <text evidence="7">The sequence shown here is derived from an EMBL/GenBank/DDBJ whole genome shotgun (WGS) entry which is preliminary data.</text>
</comment>
<sequence>MQSSRSVRAGRRPLDIQLILVVLLLGLLWVAGGASRGDVMGQPVVRGGCWAIVAAAILAGPRPALDGARWLPWLLVATIALPLLQLVPLPPAWWQALPGREVLLVPGDAPPWRPLTMTPGATRNALASLIVPATMLLLLAQGGERLRAAMPGLLLAFITAAVLVGLVQFTGARFNHPFVNDTAGQISGIFANRNHFALLIAMGCALAPPWAFADREALRWRGPLAAGLIVLFVLTILATGSRAGMLLGVVGLGAGVALVARRLRRRLSRAPRWVLPALALGIVVLIGGAIAASVLADRADSVNRLLTLDRAEDVRTRALPTVLGMVAHYMPFGSGFGGFDPVFRIHEPLALLKLTYFNQAHNDFLGIALDGGIAGLIVLAAALGWWASATIAVWRAPADEAVLRARLGSAMIALVLAASVFDYPARTPIVMALIVVAAWWLAHGSGGRPRAALPE</sequence>
<dbReference type="Pfam" id="PF04932">
    <property type="entry name" value="Wzy_C"/>
    <property type="match status" value="1"/>
</dbReference>
<keyword evidence="3 5" id="KW-1133">Transmembrane helix</keyword>
<feature type="transmembrane region" description="Helical" evidence="5">
    <location>
        <begin position="273"/>
        <end position="296"/>
    </location>
</feature>
<feature type="transmembrane region" description="Helical" evidence="5">
    <location>
        <begin position="425"/>
        <end position="442"/>
    </location>
</feature>
<organism evidence="7 8">
    <name type="scientific">Sphingomonas baiyangensis</name>
    <dbReference type="NCBI Taxonomy" id="2572576"/>
    <lineage>
        <taxon>Bacteria</taxon>
        <taxon>Pseudomonadati</taxon>
        <taxon>Pseudomonadota</taxon>
        <taxon>Alphaproteobacteria</taxon>
        <taxon>Sphingomonadales</taxon>
        <taxon>Sphingomonadaceae</taxon>
        <taxon>Sphingomonas</taxon>
    </lineage>
</organism>
<evidence type="ECO:0000313" key="8">
    <source>
        <dbReference type="Proteomes" id="UP000309138"/>
    </source>
</evidence>
<feature type="transmembrane region" description="Helical" evidence="5">
    <location>
        <begin position="43"/>
        <end position="61"/>
    </location>
</feature>
<dbReference type="PANTHER" id="PTHR37422">
    <property type="entry name" value="TEICHURONIC ACID BIOSYNTHESIS PROTEIN TUAE"/>
    <property type="match status" value="1"/>
</dbReference>
<keyword evidence="4 5" id="KW-0472">Membrane</keyword>
<feature type="transmembrane region" description="Helical" evidence="5">
    <location>
        <begin position="401"/>
        <end position="419"/>
    </location>
</feature>
<reference evidence="7 8" key="1">
    <citation type="submission" date="2019-04" db="EMBL/GenBank/DDBJ databases">
        <authorList>
            <person name="Yang Y."/>
            <person name="Wei D."/>
        </authorList>
    </citation>
    <scope>NUCLEOTIDE SEQUENCE [LARGE SCALE GENOMIC DNA]</scope>
    <source>
        <strain evidence="7 8">L-1-4w-11</strain>
    </source>
</reference>
<keyword evidence="8" id="KW-1185">Reference proteome</keyword>
<feature type="transmembrane region" description="Helical" evidence="5">
    <location>
        <begin position="121"/>
        <end position="140"/>
    </location>
</feature>
<protein>
    <submittedName>
        <fullName evidence="7">O-antigen ligase family protein</fullName>
    </submittedName>
</protein>
<feature type="transmembrane region" description="Helical" evidence="5">
    <location>
        <begin position="243"/>
        <end position="261"/>
    </location>
</feature>
<feature type="transmembrane region" description="Helical" evidence="5">
    <location>
        <begin position="152"/>
        <end position="174"/>
    </location>
</feature>